<dbReference type="Proteomes" id="UP000736164">
    <property type="component" value="Unassembled WGS sequence"/>
</dbReference>
<dbReference type="InterPro" id="IPR027417">
    <property type="entry name" value="P-loop_NTPase"/>
</dbReference>
<evidence type="ECO:0000313" key="5">
    <source>
        <dbReference type="Proteomes" id="UP000736164"/>
    </source>
</evidence>
<dbReference type="CDD" id="cd01428">
    <property type="entry name" value="ADK"/>
    <property type="match status" value="1"/>
</dbReference>
<accession>A0A8J7P198</accession>
<dbReference type="Pfam" id="PF05186">
    <property type="entry name" value="Dpy-30"/>
    <property type="match status" value="1"/>
</dbReference>
<feature type="non-terminal residue" evidence="4">
    <location>
        <position position="1"/>
    </location>
</feature>
<organism evidence="4 5">
    <name type="scientific">Atractosteus spatula</name>
    <name type="common">Alligator gar</name>
    <name type="synonym">Lepisosteus spatula</name>
    <dbReference type="NCBI Taxonomy" id="7917"/>
    <lineage>
        <taxon>Eukaryota</taxon>
        <taxon>Metazoa</taxon>
        <taxon>Chordata</taxon>
        <taxon>Craniata</taxon>
        <taxon>Vertebrata</taxon>
        <taxon>Euteleostomi</taxon>
        <taxon>Actinopterygii</taxon>
        <taxon>Neopterygii</taxon>
        <taxon>Holostei</taxon>
        <taxon>Semionotiformes</taxon>
        <taxon>Lepisosteidae</taxon>
        <taxon>Atractosteus</taxon>
    </lineage>
</organism>
<evidence type="ECO:0000256" key="1">
    <source>
        <dbReference type="ARBA" id="ARBA00022679"/>
    </source>
</evidence>
<dbReference type="InterPro" id="IPR036291">
    <property type="entry name" value="NAD(P)-bd_dom_sf"/>
</dbReference>
<dbReference type="InterPro" id="IPR000850">
    <property type="entry name" value="Adenylat/UMP-CMP_kin"/>
</dbReference>
<keyword evidence="1" id="KW-0808">Transferase</keyword>
<evidence type="ECO:0000256" key="2">
    <source>
        <dbReference type="ARBA" id="ARBA00022741"/>
    </source>
</evidence>
<keyword evidence="5" id="KW-1185">Reference proteome</keyword>
<dbReference type="Gene3D" id="3.40.50.300">
    <property type="entry name" value="P-loop containing nucleotide triphosphate hydrolases"/>
    <property type="match status" value="1"/>
</dbReference>
<proteinExistence type="predicted"/>
<dbReference type="InterPro" id="IPR047499">
    <property type="entry name" value="DD_AK7"/>
</dbReference>
<feature type="non-terminal residue" evidence="4">
    <location>
        <position position="705"/>
    </location>
</feature>
<dbReference type="Gene3D" id="1.20.890.10">
    <property type="entry name" value="cAMP-dependent protein kinase regulatory subunit, dimerization-anchoring domain"/>
    <property type="match status" value="1"/>
</dbReference>
<gene>
    <name evidence="4" type="primary">Ak7</name>
    <name evidence="4" type="ORF">GTO95_0017587</name>
</gene>
<dbReference type="EMBL" id="JAAWVO010065652">
    <property type="protein sequence ID" value="MBN3323552.1"/>
    <property type="molecule type" value="Genomic_DNA"/>
</dbReference>
<dbReference type="CDD" id="cd22967">
    <property type="entry name" value="DD_AK7"/>
    <property type="match status" value="1"/>
</dbReference>
<reference evidence="4" key="1">
    <citation type="journal article" date="2021" name="Cell">
        <title>Tracing the genetic footprints of vertebrate landing in non-teleost ray-finned fishes.</title>
        <authorList>
            <person name="Bi X."/>
            <person name="Wang K."/>
            <person name="Yang L."/>
            <person name="Pan H."/>
            <person name="Jiang H."/>
            <person name="Wei Q."/>
            <person name="Fang M."/>
            <person name="Yu H."/>
            <person name="Zhu C."/>
            <person name="Cai Y."/>
            <person name="He Y."/>
            <person name="Gan X."/>
            <person name="Zeng H."/>
            <person name="Yu D."/>
            <person name="Zhu Y."/>
            <person name="Jiang H."/>
            <person name="Qiu Q."/>
            <person name="Yang H."/>
            <person name="Zhang Y.E."/>
            <person name="Wang W."/>
            <person name="Zhu M."/>
            <person name="He S."/>
            <person name="Zhang G."/>
        </authorList>
    </citation>
    <scope>NUCLEOTIDE SEQUENCE</scope>
    <source>
        <strain evidence="4">Allg_001</strain>
    </source>
</reference>
<dbReference type="GO" id="GO:0019205">
    <property type="term" value="F:nucleobase-containing compound kinase activity"/>
    <property type="evidence" value="ECO:0007669"/>
    <property type="project" value="InterPro"/>
</dbReference>
<dbReference type="Gene3D" id="3.40.50.720">
    <property type="entry name" value="NAD(P)-binding Rossmann-like Domain"/>
    <property type="match status" value="1"/>
</dbReference>
<sequence>QSSMANEEKENIVRSKRVFINHIDTYTSKHIGKYLSNCAVGASLEEIEGEEEEEEEKAAQNELPKPKEGTFQIVGTVSKPEEKKLGFAQEEYSISTREELLDRLMECDVVIYNISENADQVDEASWAISALHSELENFSSPKMFILISTVMTWALSKPVDPDDPEIPFTEDDYRRRRPHPNFKDHISTEKLVIKLGKTKKSRLSTYVVASGLRYGMGEQIFHFFFKASWLGELPSIPVFGQGTNIIPTIHINDLAGVIQNVIDHKPKTHYLLAVDDSKNSLEDIVKTVSSVLGPGKTQRVPKEDAFLNRELMQADIDSLAVSLRMETVFLKENFNIRWVTETGLIENIEHIVKEYKQTRGLLPIKICILGPPAVGKSTVAEKICEFYKLHHVKIKGVITEAIAKLEVQSRMEEGENEGEESGGGAQELLEALKENMEQNSGRLDDQYVIRLMKDKLKSKPCQNQGFVLDGFPKTYEQAKELFYGDEDEPEDAKSKIPPFDKKIIPEYVFSLDATDEFLKNRVLNLPESVVAGTHYTQDQFLRRLAAFREANVEDETVLNYFDELEIHPEHINISSRDDAEYTAVIEQIEKVVGKPRNYGPTVEELEEPMAVVLGSHRLCLIKKGKVFPVPCAACLQNRRLEEVKRQEQELLEAQAVPLRNYLMRNVMPTLTQGLLQCCRVKPDDPVDFLVPFPPRHCISLPLSGQ</sequence>
<dbReference type="InterPro" id="IPR007858">
    <property type="entry name" value="Dpy-30_motif"/>
</dbReference>
<keyword evidence="3 4" id="KW-0418">Kinase</keyword>
<dbReference type="PANTHER" id="PTHR23359">
    <property type="entry name" value="NUCLEOTIDE KINASE"/>
    <property type="match status" value="1"/>
</dbReference>
<dbReference type="Pfam" id="PF00406">
    <property type="entry name" value="ADK"/>
    <property type="match status" value="1"/>
</dbReference>
<dbReference type="SUPFAM" id="SSF52540">
    <property type="entry name" value="P-loop containing nucleoside triphosphate hydrolases"/>
    <property type="match status" value="1"/>
</dbReference>
<keyword evidence="2" id="KW-0547">Nucleotide-binding</keyword>
<dbReference type="PRINTS" id="PR00094">
    <property type="entry name" value="ADENYLTKNASE"/>
</dbReference>
<dbReference type="AlphaFoldDB" id="A0A8J7P198"/>
<comment type="caution">
    <text evidence="4">The sequence shown here is derived from an EMBL/GenBank/DDBJ whole genome shotgun (WGS) entry which is preliminary data.</text>
</comment>
<name>A0A8J7P198_ATRSP</name>
<dbReference type="GO" id="GO:0005524">
    <property type="term" value="F:ATP binding"/>
    <property type="evidence" value="ECO:0007669"/>
    <property type="project" value="InterPro"/>
</dbReference>
<protein>
    <submittedName>
        <fullName evidence="4">KAD7 kinase</fullName>
    </submittedName>
</protein>
<evidence type="ECO:0000313" key="4">
    <source>
        <dbReference type="EMBL" id="MBN3323552.1"/>
    </source>
</evidence>
<dbReference type="SUPFAM" id="SSF51735">
    <property type="entry name" value="NAD(P)-binding Rossmann-fold domains"/>
    <property type="match status" value="1"/>
</dbReference>
<evidence type="ECO:0000256" key="3">
    <source>
        <dbReference type="ARBA" id="ARBA00022777"/>
    </source>
</evidence>
<dbReference type="GO" id="GO:0006139">
    <property type="term" value="P:nucleobase-containing compound metabolic process"/>
    <property type="evidence" value="ECO:0007669"/>
    <property type="project" value="InterPro"/>
</dbReference>